<keyword evidence="18" id="KW-1185">Reference proteome</keyword>
<evidence type="ECO:0000256" key="14">
    <source>
        <dbReference type="ARBA" id="ARBA00023180"/>
    </source>
</evidence>
<reference evidence="17" key="1">
    <citation type="submission" date="2023-08" db="EMBL/GenBank/DDBJ databases">
        <title>Pelteobagrus vachellii genome.</title>
        <authorList>
            <person name="Liu H."/>
        </authorList>
    </citation>
    <scope>NUCLEOTIDE SEQUENCE</scope>
    <source>
        <strain evidence="17">PRFRI_2022a</strain>
        <tissue evidence="17">Muscle</tissue>
    </source>
</reference>
<protein>
    <recommendedName>
        <fullName evidence="15">Integrin beta</fullName>
    </recommendedName>
</protein>
<evidence type="ECO:0000313" key="18">
    <source>
        <dbReference type="Proteomes" id="UP001187315"/>
    </source>
</evidence>
<evidence type="ECO:0000256" key="11">
    <source>
        <dbReference type="ARBA" id="ARBA00023037"/>
    </source>
</evidence>
<dbReference type="GO" id="GO:0033627">
    <property type="term" value="P:cell adhesion mediated by integrin"/>
    <property type="evidence" value="ECO:0007669"/>
    <property type="project" value="TreeGrafter"/>
</dbReference>
<accession>A0AA88NS18</accession>
<dbReference type="GO" id="GO:0007160">
    <property type="term" value="P:cell-matrix adhesion"/>
    <property type="evidence" value="ECO:0007669"/>
    <property type="project" value="TreeGrafter"/>
</dbReference>
<dbReference type="PANTHER" id="PTHR10082">
    <property type="entry name" value="INTEGRIN BETA SUBUNIT"/>
    <property type="match status" value="1"/>
</dbReference>
<dbReference type="AlphaFoldDB" id="A0AA88NS18"/>
<gene>
    <name evidence="17" type="ORF">Q7C36_006266</name>
</gene>
<dbReference type="PRINTS" id="PR01186">
    <property type="entry name" value="INTEGRINB"/>
</dbReference>
<dbReference type="Proteomes" id="UP001187315">
    <property type="component" value="Unassembled WGS sequence"/>
</dbReference>
<dbReference type="Gene3D" id="3.40.50.410">
    <property type="entry name" value="von Willebrand factor, type A domain"/>
    <property type="match status" value="1"/>
</dbReference>
<proteinExistence type="inferred from homology"/>
<sequence length="556" mass="61644">MGAADHYRISLGKQMRKQKIKEVVAQRLIELEILSAGAVVAATDGVSELVDEGAGQFSAEEEVNKLGGTAVGEAVAEAEAKPVTSPVTRFLLSQTKEVTKAMSEGRFEEAMKLRKSFESNWNTYKLLSHVNPAEVKDIRTSGAPGVMMFVLAFVFALYTAPLRCTADPSPVCQPRSTCSECLKSPGCVWCKQKDFLKSGESDERRCDSAESLRMRSCQSENMIDPKPNIFIMKENELNSDLTNVVQLKPQSLNVKLRVGVPQEFKVEFKRAEGYPIDLYYLMDLSYSMKDDLDKIKNLGQDILDNLKKATKTVRIGFGSFVDKEKLPYVSQIKSRRQNPCPTKSDTCQPAFTFHNVLPLTSEAKEFKKEVSKQKISGNLDSPEAGLDAIMQAAVCQEKIGWKDVTRILVYTSDDTFHMAGDGRLAGIFTPHDGKCHLKSDGSYDGKLFDYPSVGHLSQVLQENNIQLIFAVTKNSFPAYQALSALIPQSVVGVLENDSSNVVQLISEAYGNLSSTLLLEHNMSLPGLHVSYQSHCNDQSSRMWQNRGECTGIRDEK</sequence>
<evidence type="ECO:0000256" key="12">
    <source>
        <dbReference type="ARBA" id="ARBA00023136"/>
    </source>
</evidence>
<dbReference type="Gene3D" id="3.30.1680.10">
    <property type="entry name" value="ligand-binding face of the semaphorins, domain 2"/>
    <property type="match status" value="1"/>
</dbReference>
<dbReference type="FunFam" id="3.40.50.410:FF:000002">
    <property type="entry name" value="Integrin beta"/>
    <property type="match status" value="1"/>
</dbReference>
<keyword evidence="9 15" id="KW-0130">Cell adhesion</keyword>
<evidence type="ECO:0000256" key="15">
    <source>
        <dbReference type="RuleBase" id="RU000633"/>
    </source>
</evidence>
<keyword evidence="6" id="KW-0732">Signal</keyword>
<dbReference type="GO" id="GO:0005925">
    <property type="term" value="C:focal adhesion"/>
    <property type="evidence" value="ECO:0007669"/>
    <property type="project" value="TreeGrafter"/>
</dbReference>
<dbReference type="GO" id="GO:0098609">
    <property type="term" value="P:cell-cell adhesion"/>
    <property type="evidence" value="ECO:0007669"/>
    <property type="project" value="TreeGrafter"/>
</dbReference>
<comment type="similarity">
    <text evidence="2 15">Belongs to the integrin beta chain family.</text>
</comment>
<keyword evidence="13" id="KW-1015">Disulfide bond</keyword>
<evidence type="ECO:0000259" key="16">
    <source>
        <dbReference type="SMART" id="SM00187"/>
    </source>
</evidence>
<evidence type="ECO:0000256" key="8">
    <source>
        <dbReference type="ARBA" id="ARBA00022842"/>
    </source>
</evidence>
<feature type="domain" description="Integrin beta subunit VWA" evidence="16">
    <location>
        <begin position="177"/>
        <end position="555"/>
    </location>
</feature>
<evidence type="ECO:0000256" key="13">
    <source>
        <dbReference type="ARBA" id="ARBA00023157"/>
    </source>
</evidence>
<dbReference type="InterPro" id="IPR033760">
    <property type="entry name" value="Integrin_beta_N"/>
</dbReference>
<evidence type="ECO:0000256" key="10">
    <source>
        <dbReference type="ARBA" id="ARBA00022989"/>
    </source>
</evidence>
<dbReference type="GO" id="GO:0007229">
    <property type="term" value="P:integrin-mediated signaling pathway"/>
    <property type="evidence" value="ECO:0007669"/>
    <property type="project" value="UniProtKB-KW"/>
</dbReference>
<evidence type="ECO:0000256" key="5">
    <source>
        <dbReference type="ARBA" id="ARBA00022692"/>
    </source>
</evidence>
<evidence type="ECO:0000256" key="6">
    <source>
        <dbReference type="ARBA" id="ARBA00022729"/>
    </source>
</evidence>
<feature type="non-terminal residue" evidence="17">
    <location>
        <position position="1"/>
    </location>
</feature>
<keyword evidence="7" id="KW-0677">Repeat</keyword>
<dbReference type="InterPro" id="IPR036465">
    <property type="entry name" value="vWFA_dom_sf"/>
</dbReference>
<dbReference type="GO" id="GO:0008305">
    <property type="term" value="C:integrin complex"/>
    <property type="evidence" value="ECO:0007669"/>
    <property type="project" value="TreeGrafter"/>
</dbReference>
<comment type="subcellular location">
    <subcellularLocation>
        <location evidence="1 15">Cell membrane</location>
        <topology evidence="1 15">Single-pass type I membrane protein</topology>
    </subcellularLocation>
</comment>
<dbReference type="Gene3D" id="2.60.40.1510">
    <property type="entry name" value="ntegrin, alpha v. Chain A, domain 3"/>
    <property type="match status" value="1"/>
</dbReference>
<dbReference type="GO" id="GO:0005178">
    <property type="term" value="F:integrin binding"/>
    <property type="evidence" value="ECO:0007669"/>
    <property type="project" value="TreeGrafter"/>
</dbReference>
<dbReference type="GO" id="GO:0050900">
    <property type="term" value="P:leukocyte migration"/>
    <property type="evidence" value="ECO:0007669"/>
    <property type="project" value="TreeGrafter"/>
</dbReference>
<dbReference type="PANTHER" id="PTHR10082:SF36">
    <property type="entry name" value="INTEGRIN BETA-7"/>
    <property type="match status" value="1"/>
</dbReference>
<evidence type="ECO:0000256" key="2">
    <source>
        <dbReference type="ARBA" id="ARBA00007449"/>
    </source>
</evidence>
<keyword evidence="11 15" id="KW-0401">Integrin</keyword>
<comment type="caution">
    <text evidence="17">The sequence shown here is derived from an EMBL/GenBank/DDBJ whole genome shotgun (WGS) entry which is preliminary data.</text>
</comment>
<evidence type="ECO:0000256" key="9">
    <source>
        <dbReference type="ARBA" id="ARBA00022889"/>
    </source>
</evidence>
<name>A0AA88NS18_TACVA</name>
<keyword evidence="4" id="KW-0245">EGF-like domain</keyword>
<evidence type="ECO:0000256" key="3">
    <source>
        <dbReference type="ARBA" id="ARBA00022475"/>
    </source>
</evidence>
<evidence type="ECO:0000256" key="7">
    <source>
        <dbReference type="ARBA" id="ARBA00022737"/>
    </source>
</evidence>
<evidence type="ECO:0000256" key="4">
    <source>
        <dbReference type="ARBA" id="ARBA00022536"/>
    </source>
</evidence>
<dbReference type="InterPro" id="IPR002369">
    <property type="entry name" value="Integrin_bsu_VWA"/>
</dbReference>
<dbReference type="GO" id="GO:0009986">
    <property type="term" value="C:cell surface"/>
    <property type="evidence" value="ECO:0007669"/>
    <property type="project" value="TreeGrafter"/>
</dbReference>
<keyword evidence="12" id="KW-0472">Membrane</keyword>
<dbReference type="Pfam" id="PF00362">
    <property type="entry name" value="Integrin_beta"/>
    <property type="match status" value="1"/>
</dbReference>
<organism evidence="17 18">
    <name type="scientific">Tachysurus vachellii</name>
    <name type="common">Darkbarbel catfish</name>
    <name type="synonym">Pelteobagrus vachellii</name>
    <dbReference type="NCBI Taxonomy" id="175792"/>
    <lineage>
        <taxon>Eukaryota</taxon>
        <taxon>Metazoa</taxon>
        <taxon>Chordata</taxon>
        <taxon>Craniata</taxon>
        <taxon>Vertebrata</taxon>
        <taxon>Euteleostomi</taxon>
        <taxon>Actinopterygii</taxon>
        <taxon>Neopterygii</taxon>
        <taxon>Teleostei</taxon>
        <taxon>Ostariophysi</taxon>
        <taxon>Siluriformes</taxon>
        <taxon>Bagridae</taxon>
        <taxon>Tachysurus</taxon>
    </lineage>
</organism>
<keyword evidence="5 15" id="KW-0812">Transmembrane</keyword>
<evidence type="ECO:0000313" key="17">
    <source>
        <dbReference type="EMBL" id="KAK2858347.1"/>
    </source>
</evidence>
<dbReference type="SUPFAM" id="SSF103575">
    <property type="entry name" value="Plexin repeat"/>
    <property type="match status" value="1"/>
</dbReference>
<dbReference type="SUPFAM" id="SSF53300">
    <property type="entry name" value="vWA-like"/>
    <property type="match status" value="1"/>
</dbReference>
<keyword evidence="14" id="KW-0325">Glycoprotein</keyword>
<dbReference type="Pfam" id="PF17205">
    <property type="entry name" value="PSI_integrin"/>
    <property type="match status" value="1"/>
</dbReference>
<dbReference type="EMBL" id="JAVHJS010000005">
    <property type="protein sequence ID" value="KAK2858347.1"/>
    <property type="molecule type" value="Genomic_DNA"/>
</dbReference>
<keyword evidence="8" id="KW-0460">Magnesium</keyword>
<keyword evidence="10" id="KW-1133">Transmembrane helix</keyword>
<dbReference type="SMART" id="SM00187">
    <property type="entry name" value="INB"/>
    <property type="match status" value="1"/>
</dbReference>
<dbReference type="InterPro" id="IPR015812">
    <property type="entry name" value="Integrin_bsu"/>
</dbReference>
<evidence type="ECO:0000256" key="1">
    <source>
        <dbReference type="ARBA" id="ARBA00004251"/>
    </source>
</evidence>
<keyword evidence="3" id="KW-1003">Cell membrane</keyword>